<feature type="domain" description="DinB-like" evidence="1">
    <location>
        <begin position="26"/>
        <end position="153"/>
    </location>
</feature>
<evidence type="ECO:0000313" key="2">
    <source>
        <dbReference type="EMBL" id="MEK8128022.1"/>
    </source>
</evidence>
<dbReference type="EMBL" id="JBBPCC010000004">
    <property type="protein sequence ID" value="MEK8128022.1"/>
    <property type="molecule type" value="Genomic_DNA"/>
</dbReference>
<dbReference type="Gene3D" id="1.20.120.450">
    <property type="entry name" value="dinb family like domain"/>
    <property type="match status" value="1"/>
</dbReference>
<dbReference type="InterPro" id="IPR024775">
    <property type="entry name" value="DinB-like"/>
</dbReference>
<dbReference type="SUPFAM" id="SSF109854">
    <property type="entry name" value="DinB/YfiT-like putative metalloenzymes"/>
    <property type="match status" value="1"/>
</dbReference>
<dbReference type="Proteomes" id="UP001469365">
    <property type="component" value="Unassembled WGS sequence"/>
</dbReference>
<comment type="caution">
    <text evidence="2">The sequence shown here is derived from an EMBL/GenBank/DDBJ whole genome shotgun (WGS) entry which is preliminary data.</text>
</comment>
<accession>A0ABU9DIM8</accession>
<evidence type="ECO:0000259" key="1">
    <source>
        <dbReference type="Pfam" id="PF12867"/>
    </source>
</evidence>
<dbReference type="InterPro" id="IPR034660">
    <property type="entry name" value="DinB/YfiT-like"/>
</dbReference>
<proteinExistence type="predicted"/>
<dbReference type="Pfam" id="PF12867">
    <property type="entry name" value="DinB_2"/>
    <property type="match status" value="1"/>
</dbReference>
<protein>
    <submittedName>
        <fullName evidence="2">DinB family protein</fullName>
    </submittedName>
</protein>
<evidence type="ECO:0000313" key="3">
    <source>
        <dbReference type="Proteomes" id="UP001469365"/>
    </source>
</evidence>
<dbReference type="RefSeq" id="WP_341415082.1">
    <property type="nucleotide sequence ID" value="NZ_JBBPCC010000004.1"/>
</dbReference>
<sequence>MSETTLPFASGQSAVSEYRGTSELIKQSIAGLSGQQLVWKPSPEKWSVKEILAHLVDSSLVHAVRVRKIAAEGTPPFVLYDQDAWVSSSRSNQAELADILATFDAVLAYNLLLYARLAPEDWERTGLNNGQEVSLTELFQGFIRHVRIHLAQIERTKAAYPG</sequence>
<reference evidence="2 3" key="1">
    <citation type="submission" date="2024-04" db="EMBL/GenBank/DDBJ databases">
        <title>draft genome sequnece of Paenibacillus filicis.</title>
        <authorList>
            <person name="Kim D.-U."/>
        </authorList>
    </citation>
    <scope>NUCLEOTIDE SEQUENCE [LARGE SCALE GENOMIC DNA]</scope>
    <source>
        <strain evidence="2 3">KACC14197</strain>
    </source>
</reference>
<name>A0ABU9DIM8_9BACL</name>
<gene>
    <name evidence="2" type="ORF">WMW72_08925</name>
</gene>
<keyword evidence="3" id="KW-1185">Reference proteome</keyword>
<organism evidence="2 3">
    <name type="scientific">Paenibacillus filicis</name>
    <dbReference type="NCBI Taxonomy" id="669464"/>
    <lineage>
        <taxon>Bacteria</taxon>
        <taxon>Bacillati</taxon>
        <taxon>Bacillota</taxon>
        <taxon>Bacilli</taxon>
        <taxon>Bacillales</taxon>
        <taxon>Paenibacillaceae</taxon>
        <taxon>Paenibacillus</taxon>
    </lineage>
</organism>